<dbReference type="PANTHER" id="PTHR30349:SF64">
    <property type="entry name" value="PROPHAGE INTEGRASE INTD-RELATED"/>
    <property type="match status" value="1"/>
</dbReference>
<proteinExistence type="predicted"/>
<evidence type="ECO:0000313" key="7">
    <source>
        <dbReference type="Proteomes" id="UP000295794"/>
    </source>
</evidence>
<dbReference type="Pfam" id="PF00589">
    <property type="entry name" value="Phage_integrase"/>
    <property type="match status" value="1"/>
</dbReference>
<dbReference type="Gene3D" id="1.10.443.10">
    <property type="entry name" value="Intergrase catalytic core"/>
    <property type="match status" value="1"/>
</dbReference>
<dbReference type="OrthoDB" id="662444at2"/>
<organism evidence="4 6">
    <name type="scientific">Iodobacter fluviatilis</name>
    <dbReference type="NCBI Taxonomy" id="537"/>
    <lineage>
        <taxon>Bacteria</taxon>
        <taxon>Pseudomonadati</taxon>
        <taxon>Pseudomonadota</taxon>
        <taxon>Betaproteobacteria</taxon>
        <taxon>Neisseriales</taxon>
        <taxon>Chitinibacteraceae</taxon>
        <taxon>Iodobacter</taxon>
    </lineage>
</organism>
<evidence type="ECO:0000313" key="4">
    <source>
        <dbReference type="EMBL" id="STQ89267.1"/>
    </source>
</evidence>
<gene>
    <name evidence="5" type="ORF">EV682_101265</name>
    <name evidence="4" type="ORF">NCTC11159_00283</name>
</gene>
<accession>A0A377Q378</accession>
<dbReference type="InterPro" id="IPR011010">
    <property type="entry name" value="DNA_brk_join_enz"/>
</dbReference>
<evidence type="ECO:0000313" key="5">
    <source>
        <dbReference type="EMBL" id="TCU90240.1"/>
    </source>
</evidence>
<dbReference type="GO" id="GO:0003677">
    <property type="term" value="F:DNA binding"/>
    <property type="evidence" value="ECO:0007669"/>
    <property type="project" value="InterPro"/>
</dbReference>
<dbReference type="Proteomes" id="UP000255108">
    <property type="component" value="Unassembled WGS sequence"/>
</dbReference>
<dbReference type="EMBL" id="UGHR01000001">
    <property type="protein sequence ID" value="STQ89267.1"/>
    <property type="molecule type" value="Genomic_DNA"/>
</dbReference>
<dbReference type="InterPro" id="IPR050090">
    <property type="entry name" value="Tyrosine_recombinase_XerCD"/>
</dbReference>
<evidence type="ECO:0000259" key="3">
    <source>
        <dbReference type="PROSITE" id="PS51898"/>
    </source>
</evidence>
<dbReference type="AlphaFoldDB" id="A0A377Q378"/>
<dbReference type="Proteomes" id="UP000295794">
    <property type="component" value="Unassembled WGS sequence"/>
</dbReference>
<keyword evidence="1" id="KW-0229">DNA integration</keyword>
<dbReference type="GO" id="GO:0006310">
    <property type="term" value="P:DNA recombination"/>
    <property type="evidence" value="ECO:0007669"/>
    <property type="project" value="UniProtKB-KW"/>
</dbReference>
<feature type="domain" description="Tyr recombinase" evidence="3">
    <location>
        <begin position="169"/>
        <end position="363"/>
    </location>
</feature>
<dbReference type="SUPFAM" id="SSF56349">
    <property type="entry name" value="DNA breaking-rejoining enzymes"/>
    <property type="match status" value="1"/>
</dbReference>
<dbReference type="PANTHER" id="PTHR30349">
    <property type="entry name" value="PHAGE INTEGRASE-RELATED"/>
    <property type="match status" value="1"/>
</dbReference>
<dbReference type="InterPro" id="IPR013762">
    <property type="entry name" value="Integrase-like_cat_sf"/>
</dbReference>
<keyword evidence="7" id="KW-1185">Reference proteome</keyword>
<dbReference type="EMBL" id="SMBT01000001">
    <property type="protein sequence ID" value="TCU90240.1"/>
    <property type="molecule type" value="Genomic_DNA"/>
</dbReference>
<evidence type="ECO:0000256" key="2">
    <source>
        <dbReference type="ARBA" id="ARBA00023172"/>
    </source>
</evidence>
<sequence length="388" mass="44509">MARKNITGLTLRSGAWHIDKQIKGYGRLCESTGTGDREEAESYLIHRLEAIRNATVYGIRPERIWREAATKYLRDNLEQPSIKLTALIFSQLDPYIGNCPLNKLHDGTLAAFIEARLLQGVSHRTVNMALEKVIRVLNLAARSWRDEHGMTWLDSPPMIAKLNEKETAREPYPLNFDEQRYLMIELPEHLKRMALFKVNVGVREQEVCKLRWEWEVKIPELNTSVFVVPWNFGGRDGARGVKNGDDRVIILNEMAKQVISNQRGIDEEWVFPYEGRCLARMNDHAWRKARNRAAERMAEETKRPFCEGLANVRVHDLKHTFGRRLRAAGVSHEDRQVLLGHTNGNVTTHYSAAELSQLIDAANKVTEDLSRKTPALTLIRSTKRKKAT</sequence>
<evidence type="ECO:0000256" key="1">
    <source>
        <dbReference type="ARBA" id="ARBA00022908"/>
    </source>
</evidence>
<evidence type="ECO:0000313" key="6">
    <source>
        <dbReference type="Proteomes" id="UP000255108"/>
    </source>
</evidence>
<keyword evidence="2" id="KW-0233">DNA recombination</keyword>
<dbReference type="GO" id="GO:0015074">
    <property type="term" value="P:DNA integration"/>
    <property type="evidence" value="ECO:0007669"/>
    <property type="project" value="UniProtKB-KW"/>
</dbReference>
<dbReference type="PROSITE" id="PS51898">
    <property type="entry name" value="TYR_RECOMBINASE"/>
    <property type="match status" value="1"/>
</dbReference>
<reference evidence="5 7" key="2">
    <citation type="submission" date="2019-03" db="EMBL/GenBank/DDBJ databases">
        <title>Genomic Encyclopedia of Type Strains, Phase IV (KMG-IV): sequencing the most valuable type-strain genomes for metagenomic binning, comparative biology and taxonomic classification.</title>
        <authorList>
            <person name="Goeker M."/>
        </authorList>
    </citation>
    <scope>NUCLEOTIDE SEQUENCE [LARGE SCALE GENOMIC DNA]</scope>
    <source>
        <strain evidence="5 7">DSM 3764</strain>
    </source>
</reference>
<dbReference type="InterPro" id="IPR002104">
    <property type="entry name" value="Integrase_catalytic"/>
</dbReference>
<protein>
    <submittedName>
        <fullName evidence="4">Site-specific recombinase XerD</fullName>
    </submittedName>
</protein>
<reference evidence="4 6" key="1">
    <citation type="submission" date="2018-06" db="EMBL/GenBank/DDBJ databases">
        <authorList>
            <consortium name="Pathogen Informatics"/>
            <person name="Doyle S."/>
        </authorList>
    </citation>
    <scope>NUCLEOTIDE SEQUENCE [LARGE SCALE GENOMIC DNA]</scope>
    <source>
        <strain evidence="4 6">NCTC11159</strain>
    </source>
</reference>
<name>A0A377Q378_9NEIS</name>